<feature type="transmembrane region" description="Helical" evidence="1">
    <location>
        <begin position="71"/>
        <end position="92"/>
    </location>
</feature>
<organism evidence="4 5">
    <name type="scientific">Enterococcus faecium</name>
    <name type="common">Streptococcus faecium</name>
    <dbReference type="NCBI Taxonomy" id="1352"/>
    <lineage>
        <taxon>Bacteria</taxon>
        <taxon>Bacillati</taxon>
        <taxon>Bacillota</taxon>
        <taxon>Bacilli</taxon>
        <taxon>Lactobacillales</taxon>
        <taxon>Enterococcaceae</taxon>
        <taxon>Enterococcus</taxon>
    </lineage>
</organism>
<evidence type="ECO:0000256" key="1">
    <source>
        <dbReference type="SAM" id="Phobius"/>
    </source>
</evidence>
<protein>
    <submittedName>
        <fullName evidence="4">Uncharacterized protein</fullName>
    </submittedName>
</protein>
<dbReference type="EMBL" id="QOVC01000012">
    <property type="protein sequence ID" value="KAA0687424.1"/>
    <property type="molecule type" value="Genomic_DNA"/>
</dbReference>
<dbReference type="Proteomes" id="UP000194885">
    <property type="component" value="Unassembled WGS sequence"/>
</dbReference>
<gene>
    <name evidence="4" type="ORF">A5810_002886</name>
    <name evidence="2" type="ORF">D9Z05_12400</name>
    <name evidence="3" type="ORF">DTX73_13105</name>
</gene>
<sequence length="99" mass="11213">MKKIFNLANGIFFLSLFSVIFLTLDLQSGKMGVVIFRNLHLPVDASIVGWLLLLFSYLMSRKHQTKFFARLGGRVALFFLVVYLIFTCLGLLQSLGILP</sequence>
<proteinExistence type="predicted"/>
<keyword evidence="1" id="KW-1133">Transmembrane helix</keyword>
<dbReference type="Proteomes" id="UP000448762">
    <property type="component" value="Unassembled WGS sequence"/>
</dbReference>
<evidence type="ECO:0000313" key="3">
    <source>
        <dbReference type="EMBL" id="KAA0687424.1"/>
    </source>
</evidence>
<reference evidence="4 5" key="1">
    <citation type="submission" date="2017-05" db="EMBL/GenBank/DDBJ databases">
        <title>The Genome Sequence of Enterococcus faecium 7H8_DIV0219.</title>
        <authorList>
            <consortium name="The Broad Institute Genomics Platform"/>
            <consortium name="The Broad Institute Genomic Center for Infectious Diseases"/>
            <person name="Earl A."/>
            <person name="Manson A."/>
            <person name="Schwartman J."/>
            <person name="Gilmore M."/>
            <person name="Abouelleil A."/>
            <person name="Cao P."/>
            <person name="Chapman S."/>
            <person name="Cusick C."/>
            <person name="Shea T."/>
            <person name="Young S."/>
            <person name="Neafsey D."/>
            <person name="Nusbaum C."/>
            <person name="Birren B."/>
        </authorList>
    </citation>
    <scope>NUCLEOTIDE SEQUENCE [LARGE SCALE GENOMIC DNA]</scope>
    <source>
        <strain evidence="4 5">7H8_DIV0219</strain>
    </source>
</reference>
<dbReference type="Proteomes" id="UP000275747">
    <property type="component" value="Chromosome"/>
</dbReference>
<evidence type="ECO:0000313" key="7">
    <source>
        <dbReference type="Proteomes" id="UP000448762"/>
    </source>
</evidence>
<accession>A0A242FTA9</accession>
<reference evidence="3 7" key="2">
    <citation type="submission" date="2018-07" db="EMBL/GenBank/DDBJ databases">
        <title>High quality draft genome sequencing of Enterococcus faecium exhibiting probiotic potential isolated from mucus of freshwater fish.</title>
        <authorList>
            <person name="El-Jeni R."/>
            <person name="Ghedira K."/>
            <person name="Abdelhak S."/>
            <person name="El-Bour M."/>
            <person name="Bouhaouala-Zahar B."/>
        </authorList>
    </citation>
    <scope>NUCLEOTIDE SEQUENCE [LARGE SCALE GENOMIC DNA]</scope>
    <source>
        <strain evidence="3 7">R.A73</strain>
    </source>
</reference>
<dbReference type="EMBL" id="CP033041">
    <property type="protein sequence ID" value="AYM74005.1"/>
    <property type="molecule type" value="Genomic_DNA"/>
</dbReference>
<dbReference type="RefSeq" id="WP_002374168.1">
    <property type="nucleotide sequence ID" value="NZ_CABGQB010000008.1"/>
</dbReference>
<evidence type="ECO:0000313" key="6">
    <source>
        <dbReference type="Proteomes" id="UP000275747"/>
    </source>
</evidence>
<evidence type="ECO:0000313" key="5">
    <source>
        <dbReference type="Proteomes" id="UP000194885"/>
    </source>
</evidence>
<dbReference type="AlphaFoldDB" id="A0A242FTA9"/>
<name>A0A242FTA9_ENTFC</name>
<dbReference type="EMBL" id="NGKW01000009">
    <property type="protein sequence ID" value="OTN86816.1"/>
    <property type="molecule type" value="Genomic_DNA"/>
</dbReference>
<evidence type="ECO:0000313" key="4">
    <source>
        <dbReference type="EMBL" id="OTN86816.1"/>
    </source>
</evidence>
<feature type="transmembrane region" description="Helical" evidence="1">
    <location>
        <begin position="7"/>
        <end position="27"/>
    </location>
</feature>
<evidence type="ECO:0000313" key="2">
    <source>
        <dbReference type="EMBL" id="AYM74005.1"/>
    </source>
</evidence>
<keyword evidence="1" id="KW-0812">Transmembrane</keyword>
<keyword evidence="1" id="KW-0472">Membrane</keyword>
<feature type="transmembrane region" description="Helical" evidence="1">
    <location>
        <begin position="39"/>
        <end position="59"/>
    </location>
</feature>
<reference evidence="2 6" key="3">
    <citation type="submission" date="2018-10" db="EMBL/GenBank/DDBJ databases">
        <title>Escaping from acidified nitrite in gastric host defense: Transcriptomic basis for resistance to free nitrous acid in Enterococcus faecalis.</title>
        <authorList>
            <person name="Yu Z."/>
            <person name="Shi D."/>
            <person name="Liu W."/>
            <person name="Meng F."/>
        </authorList>
    </citation>
    <scope>NUCLEOTIDE SEQUENCE [LARGE SCALE GENOMIC DNA]</scope>
    <source>
        <strain evidence="2 6">JE1</strain>
    </source>
</reference>